<keyword evidence="2" id="KW-1185">Reference proteome</keyword>
<protein>
    <submittedName>
        <fullName evidence="1">DNA helicase II</fullName>
    </submittedName>
</protein>
<dbReference type="InterPro" id="IPR016195">
    <property type="entry name" value="Pol/histidinol_Pase-like"/>
</dbReference>
<gene>
    <name evidence="1" type="ORF">JCM21531_1686</name>
</gene>
<dbReference type="AlphaFoldDB" id="W4V678"/>
<dbReference type="EMBL" id="BAVR01000015">
    <property type="protein sequence ID" value="GAE88254.1"/>
    <property type="molecule type" value="Genomic_DNA"/>
</dbReference>
<keyword evidence="1" id="KW-0347">Helicase</keyword>
<dbReference type="SUPFAM" id="SSF89550">
    <property type="entry name" value="PHP domain-like"/>
    <property type="match status" value="1"/>
</dbReference>
<dbReference type="GO" id="GO:0004386">
    <property type="term" value="F:helicase activity"/>
    <property type="evidence" value="ECO:0007669"/>
    <property type="project" value="UniProtKB-KW"/>
</dbReference>
<keyword evidence="1" id="KW-0067">ATP-binding</keyword>
<evidence type="ECO:0000313" key="2">
    <source>
        <dbReference type="Proteomes" id="UP000019109"/>
    </source>
</evidence>
<accession>W4V678</accession>
<evidence type="ECO:0000313" key="1">
    <source>
        <dbReference type="EMBL" id="GAE88254.1"/>
    </source>
</evidence>
<keyword evidence="1" id="KW-0378">Hydrolase</keyword>
<keyword evidence="1" id="KW-0547">Nucleotide-binding</keyword>
<organism evidence="1 2">
    <name type="scientific">Acetivibrio straminisolvens JCM 21531</name>
    <dbReference type="NCBI Taxonomy" id="1294263"/>
    <lineage>
        <taxon>Bacteria</taxon>
        <taxon>Bacillati</taxon>
        <taxon>Bacillota</taxon>
        <taxon>Clostridia</taxon>
        <taxon>Eubacteriales</taxon>
        <taxon>Oscillospiraceae</taxon>
        <taxon>Acetivibrio</taxon>
    </lineage>
</organism>
<reference evidence="1" key="1">
    <citation type="journal article" date="2014" name="Genome Announc.">
        <title>Draft Genome Sequence of Clostridium straminisolvens Strain JCM 21531T, Isolated from a Cellulose-Degrading Bacterial Community.</title>
        <authorList>
            <person name="Yuki M."/>
            <person name="Oshima K."/>
            <person name="Suda W."/>
            <person name="Sakamoto M."/>
            <person name="Kitamura K."/>
            <person name="Iida T."/>
            <person name="Hattori M."/>
            <person name="Ohkuma M."/>
        </authorList>
    </citation>
    <scope>NUCLEOTIDE SEQUENCE [LARGE SCALE GENOMIC DNA]</scope>
    <source>
        <strain evidence="1">JCM 21531</strain>
    </source>
</reference>
<dbReference type="PANTHER" id="PTHR40084">
    <property type="entry name" value="PHOSPHOHYDROLASE, PHP FAMILY"/>
    <property type="match status" value="1"/>
</dbReference>
<dbReference type="Gene3D" id="3.20.20.140">
    <property type="entry name" value="Metal-dependent hydrolases"/>
    <property type="match status" value="1"/>
</dbReference>
<sequence length="196" mass="22393">MKEYFVDLHVHIGRSSKGKEIKKATANNLTFENIAYESYTRKGIDVIGAVDCLSPYVIEDIEELMDRGELIEKRGGGMEYRKGQILILGAELETHEEKGGSSHSLCFFPTLKSIKDFAGAMKNYIKNIYNCSYMCRLTARQLIDLVDFYGGTFIPAHVFTPYKSFYGNCCDSFLRYLTRNPLRKFPLWSLGLVPIR</sequence>
<dbReference type="RefSeq" id="WP_243467299.1">
    <property type="nucleotide sequence ID" value="NZ_BAVR01000015.1"/>
</dbReference>
<dbReference type="Proteomes" id="UP000019109">
    <property type="component" value="Unassembled WGS sequence"/>
</dbReference>
<proteinExistence type="predicted"/>
<name>W4V678_9FIRM</name>
<dbReference type="PANTHER" id="PTHR40084:SF1">
    <property type="entry name" value="PHOSPHOTRANSFERASE"/>
    <property type="match status" value="1"/>
</dbReference>
<comment type="caution">
    <text evidence="1">The sequence shown here is derived from an EMBL/GenBank/DDBJ whole genome shotgun (WGS) entry which is preliminary data.</text>
</comment>
<dbReference type="STRING" id="1294263.JCM21531_1686"/>